<dbReference type="InterPro" id="IPR058594">
    <property type="entry name" value="PB1-like_dom_pln"/>
</dbReference>
<feature type="compositionally biased region" description="Acidic residues" evidence="1">
    <location>
        <begin position="274"/>
        <end position="287"/>
    </location>
</feature>
<reference evidence="3 4" key="1">
    <citation type="submission" date="2019-01" db="EMBL/GenBank/DDBJ databases">
        <title>Sequencing of cultivated peanut Arachis hypogaea provides insights into genome evolution and oil improvement.</title>
        <authorList>
            <person name="Chen X."/>
        </authorList>
    </citation>
    <scope>NUCLEOTIDE SEQUENCE [LARGE SCALE GENOMIC DNA]</scope>
    <source>
        <strain evidence="4">cv. Fuhuasheng</strain>
        <tissue evidence="3">Leaves</tissue>
    </source>
</reference>
<accession>A0A445AKR0</accession>
<proteinExistence type="predicted"/>
<dbReference type="PANTHER" id="PTHR31973:SF187">
    <property type="entry name" value="MUTATOR TRANSPOSASE MUDRA PROTEIN"/>
    <property type="match status" value="1"/>
</dbReference>
<dbReference type="Proteomes" id="UP000289738">
    <property type="component" value="Chromosome B02"/>
</dbReference>
<name>A0A445AKR0_ARAHY</name>
<dbReference type="EMBL" id="SDMP01000012">
    <property type="protein sequence ID" value="RYR27003.1"/>
    <property type="molecule type" value="Genomic_DNA"/>
</dbReference>
<feature type="compositionally biased region" description="Acidic residues" evidence="1">
    <location>
        <begin position="221"/>
        <end position="231"/>
    </location>
</feature>
<feature type="region of interest" description="Disordered" evidence="1">
    <location>
        <begin position="164"/>
        <end position="293"/>
    </location>
</feature>
<dbReference type="AlphaFoldDB" id="A0A445AKR0"/>
<protein>
    <recommendedName>
        <fullName evidence="2">PB1-like domain-containing protein</fullName>
    </recommendedName>
</protein>
<sequence length="646" mass="72205">MYSVVYVLVSNVFCCIAGLTKQKMVYMNVRVHHGGAFGYEEGVFKYLTGQSTIIEDIDSDRWSLFEAYEELRQFGYLQANIVALWYKDPSFDDMETSLKLLKGDAEAIDMCNIAGLRGLVELYVVHDVGDAEPFPEVGYVDVGGVAEEGTDDGLGLVVFEGQRAETAGASAEPNKATEGGDVGDEFQVDGSESNDEDSEDPEYMPSNEEGDSVGEVHFTDSDEDFEGDSGFDDGNSVPKEATAGKEKGKGINHFSDEDGADSDELEMDHMIGGDEGDEDATENDGDDISDRVGQRFPVHKPLKDMSSYRWEVGTLYASRQEFKETVLAYAVHTARSMKFKKCDLVRVRAVCQKDCPFWLYAHKVGDESTWQLRSLNLQHTCMQTHRVGILHTKWLGAQFKKKVESNPRIKIRELQAKAHKKWNVTMTKSMAAKSKQEALSQIQGAFREQYRRINDYCAEILRANPAEESNVEMCEIYTLERLGEGDEDNESQERWQMSGLPCPHAISCITFKGLDLESFVDDHYKKDAYLRSQYDDVMPPPYRKPSHRPVKKRKRGPGDDDNRSQTHLSRRGQTQRCSNCGALGHKKSGCTKPKKKIQPASQQAAKGPRRGTKVASSQPLAKQCKEGDLATNHALNPALQQVIATQ</sequence>
<feature type="compositionally biased region" description="Acidic residues" evidence="1">
    <location>
        <begin position="181"/>
        <end position="212"/>
    </location>
</feature>
<keyword evidence="4" id="KW-1185">Reference proteome</keyword>
<comment type="caution">
    <text evidence="3">The sequence shown here is derived from an EMBL/GenBank/DDBJ whole genome shotgun (WGS) entry which is preliminary data.</text>
</comment>
<evidence type="ECO:0000313" key="3">
    <source>
        <dbReference type="EMBL" id="RYR27003.1"/>
    </source>
</evidence>
<feature type="compositionally biased region" description="Acidic residues" evidence="1">
    <location>
        <begin position="257"/>
        <end position="266"/>
    </location>
</feature>
<feature type="compositionally biased region" description="Polar residues" evidence="1">
    <location>
        <begin position="565"/>
        <end position="578"/>
    </location>
</feature>
<gene>
    <name evidence="3" type="ORF">Ahy_B02g061322</name>
</gene>
<evidence type="ECO:0000256" key="1">
    <source>
        <dbReference type="SAM" id="MobiDB-lite"/>
    </source>
</evidence>
<evidence type="ECO:0000259" key="2">
    <source>
        <dbReference type="Pfam" id="PF26130"/>
    </source>
</evidence>
<dbReference type="PANTHER" id="PTHR31973">
    <property type="entry name" value="POLYPROTEIN, PUTATIVE-RELATED"/>
    <property type="match status" value="1"/>
</dbReference>
<organism evidence="3 4">
    <name type="scientific">Arachis hypogaea</name>
    <name type="common">Peanut</name>
    <dbReference type="NCBI Taxonomy" id="3818"/>
    <lineage>
        <taxon>Eukaryota</taxon>
        <taxon>Viridiplantae</taxon>
        <taxon>Streptophyta</taxon>
        <taxon>Embryophyta</taxon>
        <taxon>Tracheophyta</taxon>
        <taxon>Spermatophyta</taxon>
        <taxon>Magnoliopsida</taxon>
        <taxon>eudicotyledons</taxon>
        <taxon>Gunneridae</taxon>
        <taxon>Pentapetalae</taxon>
        <taxon>rosids</taxon>
        <taxon>fabids</taxon>
        <taxon>Fabales</taxon>
        <taxon>Fabaceae</taxon>
        <taxon>Papilionoideae</taxon>
        <taxon>50 kb inversion clade</taxon>
        <taxon>dalbergioids sensu lato</taxon>
        <taxon>Dalbergieae</taxon>
        <taxon>Pterocarpus clade</taxon>
        <taxon>Arachis</taxon>
    </lineage>
</organism>
<feature type="region of interest" description="Disordered" evidence="1">
    <location>
        <begin position="535"/>
        <end position="624"/>
    </location>
</feature>
<feature type="compositionally biased region" description="Basic residues" evidence="1">
    <location>
        <begin position="584"/>
        <end position="597"/>
    </location>
</feature>
<feature type="domain" description="PB1-like" evidence="2">
    <location>
        <begin position="27"/>
        <end position="126"/>
    </location>
</feature>
<evidence type="ECO:0000313" key="4">
    <source>
        <dbReference type="Proteomes" id="UP000289738"/>
    </source>
</evidence>
<dbReference type="Pfam" id="PF26130">
    <property type="entry name" value="PB1-like"/>
    <property type="match status" value="1"/>
</dbReference>
<feature type="compositionally biased region" description="Basic residues" evidence="1">
    <location>
        <begin position="544"/>
        <end position="555"/>
    </location>
</feature>